<dbReference type="InterPro" id="IPR017853">
    <property type="entry name" value="GH"/>
</dbReference>
<organism evidence="4 5">
    <name type="scientific">Succinatimonas hippei (strain DSM 22608 / JCM 16073 / KCTC 15190 / YIT 12066)</name>
    <dbReference type="NCBI Taxonomy" id="762983"/>
    <lineage>
        <taxon>Bacteria</taxon>
        <taxon>Pseudomonadati</taxon>
        <taxon>Pseudomonadota</taxon>
        <taxon>Gammaproteobacteria</taxon>
        <taxon>Aeromonadales</taxon>
        <taxon>Succinivibrionaceae</taxon>
        <taxon>Succinatimonas</taxon>
    </lineage>
</organism>
<evidence type="ECO:0000256" key="2">
    <source>
        <dbReference type="ARBA" id="ARBA00023295"/>
    </source>
</evidence>
<evidence type="ECO:0000313" key="5">
    <source>
        <dbReference type="Proteomes" id="UP000018458"/>
    </source>
</evidence>
<dbReference type="Gene3D" id="3.20.20.80">
    <property type="entry name" value="Glycosidases"/>
    <property type="match status" value="1"/>
</dbReference>
<dbReference type="eggNOG" id="COG0366">
    <property type="taxonomic scope" value="Bacteria"/>
</dbReference>
<dbReference type="InterPro" id="IPR006047">
    <property type="entry name" value="GH13_cat_dom"/>
</dbReference>
<dbReference type="AlphaFoldDB" id="E8LIG0"/>
<dbReference type="GO" id="GO:0016798">
    <property type="term" value="F:hydrolase activity, acting on glycosyl bonds"/>
    <property type="evidence" value="ECO:0007669"/>
    <property type="project" value="UniProtKB-KW"/>
</dbReference>
<gene>
    <name evidence="4" type="ORF">HMPREF9444_00472</name>
</gene>
<evidence type="ECO:0000259" key="3">
    <source>
        <dbReference type="SMART" id="SM00642"/>
    </source>
</evidence>
<dbReference type="PANTHER" id="PTHR10357:SF210">
    <property type="entry name" value="MALTODEXTRIN GLUCOSIDASE"/>
    <property type="match status" value="1"/>
</dbReference>
<feature type="domain" description="Glycosyl hydrolase family 13 catalytic" evidence="3">
    <location>
        <begin position="82"/>
        <end position="459"/>
    </location>
</feature>
<dbReference type="GO" id="GO:0005975">
    <property type="term" value="P:carbohydrate metabolic process"/>
    <property type="evidence" value="ECO:0007669"/>
    <property type="project" value="InterPro"/>
</dbReference>
<reference evidence="4 5" key="1">
    <citation type="submission" date="2011-01" db="EMBL/GenBank/DDBJ databases">
        <authorList>
            <person name="Weinstock G."/>
            <person name="Sodergren E."/>
            <person name="Clifton S."/>
            <person name="Fulton L."/>
            <person name="Fulton B."/>
            <person name="Courtney L."/>
            <person name="Fronick C."/>
            <person name="Harrison M."/>
            <person name="Strong C."/>
            <person name="Farmer C."/>
            <person name="Delahaunty K."/>
            <person name="Markovic C."/>
            <person name="Hall O."/>
            <person name="Minx P."/>
            <person name="Tomlinson C."/>
            <person name="Mitreva M."/>
            <person name="Hou S."/>
            <person name="Chen J."/>
            <person name="Wollam A."/>
            <person name="Pepin K.H."/>
            <person name="Johnson M."/>
            <person name="Bhonagiri V."/>
            <person name="Zhang X."/>
            <person name="Suruliraj S."/>
            <person name="Warren W."/>
            <person name="Chinwalla A."/>
            <person name="Mardis E.R."/>
            <person name="Wilson R.K."/>
        </authorList>
    </citation>
    <scope>NUCLEOTIDE SEQUENCE [LARGE SCALE GENOMIC DNA]</scope>
    <source>
        <strain evidence="5">DSM 22608 / JCM 16073 / KCTC 15190 / YIT 12066</strain>
    </source>
</reference>
<dbReference type="HOGENOM" id="CLU_006462_6_4_6"/>
<keyword evidence="5" id="KW-1185">Reference proteome</keyword>
<keyword evidence="1" id="KW-0378">Hydrolase</keyword>
<protein>
    <submittedName>
        <fullName evidence="4">Alpha amylase, catalytic domain protein</fullName>
    </submittedName>
</protein>
<dbReference type="EMBL" id="AEVO01000022">
    <property type="protein sequence ID" value="EFY07687.1"/>
    <property type="molecule type" value="Genomic_DNA"/>
</dbReference>
<dbReference type="SUPFAM" id="SSF51445">
    <property type="entry name" value="(Trans)glycosidases"/>
    <property type="match status" value="1"/>
</dbReference>
<dbReference type="STRING" id="762983.HMPREF9444_00472"/>
<comment type="caution">
    <text evidence="4">The sequence shown here is derived from an EMBL/GenBank/DDBJ whole genome shotgun (WGS) entry which is preliminary data.</text>
</comment>
<sequence length="629" mass="70418">MLYIGSKSGIHRFTAKLTVDEGDNFQWYCFKISLLNSSSQTTDVVWYSSLGMSRECPLIHHCFAFELNASHPSWVKDLVLYEIFPDRFACSKDYFTIDADHYAADTPIHANVFEYKNLDEVHCGGDLDGTADMLPYLKDMGISGICLSPIFKAPSPKKLDTEDYDVIDPHFGGNGALKRLRQKTSDLDMRLILSATLNHTGDNHPWFDRMERTGKGALHHKDSPYRDYYSFLPNDQAVYFNDNPNCPKLNYASRAIRHMMYKGANSVVKKWISGAYDADGLIIAHASQIGDNGTSRNNLKRLAQICKEARSVHPDCLMIGDYRSDARYVLNTDQNLDGAINYTGFISPIRAFFGGMNLTGDPIPYTGEDFRRTCENYSVGVAQEIKLCLINQLDNSTMPRFFEILGGEKSLYLSALAVLFTWRGIPCVYQGDELGDILDQYEIGPSSPLPYIAMRDHKITPYSKIVSTAVKDLSDIRRSNPALTLGSLVFITSGGAYFGYIRLYNDRFSIVLVNASRQAMKIEQGSILFPLLAAMYLPDDNTADSDNNADSGESLLIPLSGRNIRRTDHGEGLEALYDLLSKEKLSVSCFGLTKSSEEFSENFIKELVAGKTITMPARTTVIINNEKKD</sequence>
<dbReference type="Proteomes" id="UP000018458">
    <property type="component" value="Unassembled WGS sequence"/>
</dbReference>
<dbReference type="PANTHER" id="PTHR10357">
    <property type="entry name" value="ALPHA-AMYLASE FAMILY MEMBER"/>
    <property type="match status" value="1"/>
</dbReference>
<accession>E8LIG0</accession>
<evidence type="ECO:0000313" key="4">
    <source>
        <dbReference type="EMBL" id="EFY07687.1"/>
    </source>
</evidence>
<proteinExistence type="predicted"/>
<evidence type="ECO:0000256" key="1">
    <source>
        <dbReference type="ARBA" id="ARBA00022801"/>
    </source>
</evidence>
<dbReference type="SMART" id="SM00642">
    <property type="entry name" value="Aamy"/>
    <property type="match status" value="1"/>
</dbReference>
<name>E8LIG0_SUCHY</name>
<keyword evidence="2" id="KW-0326">Glycosidase</keyword>
<dbReference type="Pfam" id="PF00128">
    <property type="entry name" value="Alpha-amylase"/>
    <property type="match status" value="1"/>
</dbReference>